<sequence>MPASRMRAEKKMRKHLLEHLKTRKVFGARIAAGDAPKTITQLQELGMGPQVYVFKNLFSGQILYSQVPAWHQDLIDQQFVRPNWENRKPSRRNDLWRIMCVANFDNYEYAEAAYNGLIQLKKLRDTDLRQESKEARHKDKEMNDWYSGQYRPHHSQEAVADLSHVVDAFELENTTLLWENVWRKGSDEHWRVDLVEHDTLPPFNPRDQTVMLDELRKVAVEEFRLLRQQEQEQQQEQDQEQDQTPLATA</sequence>
<evidence type="ECO:0000256" key="4">
    <source>
        <dbReference type="ARBA" id="ARBA00023015"/>
    </source>
</evidence>
<keyword evidence="4" id="KW-0805">Transcription regulation</keyword>
<dbReference type="PANTHER" id="PTHR28184">
    <property type="entry name" value="MITOCHONDRIAL HOMOLOGOUS RECOMBINATION PROTEIN 1"/>
    <property type="match status" value="1"/>
</dbReference>
<dbReference type="EMBL" id="JAHMUF010000023">
    <property type="protein sequence ID" value="KAG7191821.1"/>
    <property type="molecule type" value="Genomic_DNA"/>
</dbReference>
<dbReference type="Pfam" id="PF12829">
    <property type="entry name" value="Mhr1"/>
    <property type="match status" value="1"/>
</dbReference>
<proteinExistence type="inferred from homology"/>
<keyword evidence="7" id="KW-0687">Ribonucleoprotein</keyword>
<evidence type="ECO:0000313" key="12">
    <source>
        <dbReference type="Proteomes" id="UP000790833"/>
    </source>
</evidence>
<dbReference type="GeneID" id="66116161"/>
<evidence type="ECO:0000256" key="10">
    <source>
        <dbReference type="SAM" id="MobiDB-lite"/>
    </source>
</evidence>
<keyword evidence="12" id="KW-1185">Reference proteome</keyword>
<dbReference type="OrthoDB" id="5333655at2759"/>
<dbReference type="GO" id="GO:0005739">
    <property type="term" value="C:mitochondrion"/>
    <property type="evidence" value="ECO:0007669"/>
    <property type="project" value="UniProtKB-SubCell"/>
</dbReference>
<dbReference type="InterPro" id="IPR024629">
    <property type="entry name" value="Ribosomal_mL67"/>
</dbReference>
<dbReference type="GO" id="GO:1990904">
    <property type="term" value="C:ribonucleoprotein complex"/>
    <property type="evidence" value="ECO:0007669"/>
    <property type="project" value="UniProtKB-KW"/>
</dbReference>
<name>A0A9P7V633_9ASCO</name>
<keyword evidence="5" id="KW-0496">Mitochondrion</keyword>
<evidence type="ECO:0000256" key="2">
    <source>
        <dbReference type="ARBA" id="ARBA00010741"/>
    </source>
</evidence>
<evidence type="ECO:0000256" key="9">
    <source>
        <dbReference type="ARBA" id="ARBA00035511"/>
    </source>
</evidence>
<evidence type="ECO:0000256" key="7">
    <source>
        <dbReference type="ARBA" id="ARBA00023274"/>
    </source>
</evidence>
<evidence type="ECO:0000256" key="1">
    <source>
        <dbReference type="ARBA" id="ARBA00004173"/>
    </source>
</evidence>
<keyword evidence="6" id="KW-0804">Transcription</keyword>
<dbReference type="RefSeq" id="XP_043047373.1">
    <property type="nucleotide sequence ID" value="XM_043193536.1"/>
</dbReference>
<gene>
    <name evidence="11" type="primary">MHR1</name>
    <name evidence="11" type="ORF">KQ657_002787</name>
</gene>
<accession>A0A9P7V633</accession>
<reference evidence="11" key="1">
    <citation type="submission" date="2021-03" db="EMBL/GenBank/DDBJ databases">
        <authorList>
            <person name="Palmer J.M."/>
        </authorList>
    </citation>
    <scope>NUCLEOTIDE SEQUENCE</scope>
    <source>
        <strain evidence="11">ARV_011</strain>
    </source>
</reference>
<keyword evidence="3" id="KW-0689">Ribosomal protein</keyword>
<dbReference type="AlphaFoldDB" id="A0A9P7V633"/>
<comment type="subcellular location">
    <subcellularLocation>
        <location evidence="1">Mitochondrion</location>
    </subcellularLocation>
</comment>
<evidence type="ECO:0000256" key="6">
    <source>
        <dbReference type="ARBA" id="ARBA00023163"/>
    </source>
</evidence>
<dbReference type="GO" id="GO:0005840">
    <property type="term" value="C:ribosome"/>
    <property type="evidence" value="ECO:0007669"/>
    <property type="project" value="UniProtKB-KW"/>
</dbReference>
<evidence type="ECO:0000256" key="5">
    <source>
        <dbReference type="ARBA" id="ARBA00023128"/>
    </source>
</evidence>
<dbReference type="GO" id="GO:0003735">
    <property type="term" value="F:structural constituent of ribosome"/>
    <property type="evidence" value="ECO:0007669"/>
    <property type="project" value="TreeGrafter"/>
</dbReference>
<dbReference type="GO" id="GO:0000150">
    <property type="term" value="F:DNA strand exchange activity"/>
    <property type="evidence" value="ECO:0007669"/>
    <property type="project" value="InterPro"/>
</dbReference>
<protein>
    <recommendedName>
        <fullName evidence="8">Large ribosomal subunit protein mL67</fullName>
    </recommendedName>
    <alternativeName>
        <fullName evidence="9">Mitochondrial homologous recombination protein 1</fullName>
    </alternativeName>
</protein>
<dbReference type="GO" id="GO:0003697">
    <property type="term" value="F:single-stranded DNA binding"/>
    <property type="evidence" value="ECO:0007669"/>
    <property type="project" value="InterPro"/>
</dbReference>
<dbReference type="Proteomes" id="UP000790833">
    <property type="component" value="Unassembled WGS sequence"/>
</dbReference>
<evidence type="ECO:0000256" key="8">
    <source>
        <dbReference type="ARBA" id="ARBA00035185"/>
    </source>
</evidence>
<evidence type="ECO:0000313" key="11">
    <source>
        <dbReference type="EMBL" id="KAG7191821.1"/>
    </source>
</evidence>
<organism evidence="11 12">
    <name type="scientific">Scheffersomyces spartinae</name>
    <dbReference type="NCBI Taxonomy" id="45513"/>
    <lineage>
        <taxon>Eukaryota</taxon>
        <taxon>Fungi</taxon>
        <taxon>Dikarya</taxon>
        <taxon>Ascomycota</taxon>
        <taxon>Saccharomycotina</taxon>
        <taxon>Pichiomycetes</taxon>
        <taxon>Debaryomycetaceae</taxon>
        <taxon>Scheffersomyces</taxon>
    </lineage>
</organism>
<feature type="region of interest" description="Disordered" evidence="10">
    <location>
        <begin position="229"/>
        <end position="249"/>
    </location>
</feature>
<evidence type="ECO:0000256" key="3">
    <source>
        <dbReference type="ARBA" id="ARBA00022980"/>
    </source>
</evidence>
<comment type="similarity">
    <text evidence="2">Belongs to the mitochondrion-specific ribosomal protein mL67 family.</text>
</comment>
<dbReference type="PANTHER" id="PTHR28184:SF1">
    <property type="entry name" value="LARGE RIBOSOMAL SUBUNIT PROTEIN ML67"/>
    <property type="match status" value="1"/>
</dbReference>
<comment type="caution">
    <text evidence="11">The sequence shown here is derived from an EMBL/GenBank/DDBJ whole genome shotgun (WGS) entry which is preliminary data.</text>
</comment>